<feature type="domain" description="Peptidase M16 middle/third" evidence="17">
    <location>
        <begin position="366"/>
        <end position="641"/>
    </location>
</feature>
<evidence type="ECO:0000259" key="17">
    <source>
        <dbReference type="Pfam" id="PF16187"/>
    </source>
</evidence>
<name>A0ABW9G1V3_9GAMM</name>
<dbReference type="PANTHER" id="PTHR43690">
    <property type="entry name" value="NARDILYSIN"/>
    <property type="match status" value="1"/>
</dbReference>
<dbReference type="Pfam" id="PF22456">
    <property type="entry name" value="PqqF-like_C_4"/>
    <property type="match status" value="1"/>
</dbReference>
<dbReference type="InterPro" id="IPR032632">
    <property type="entry name" value="Peptidase_M16_M"/>
</dbReference>
<dbReference type="InterPro" id="IPR011249">
    <property type="entry name" value="Metalloenz_LuxS/M16"/>
</dbReference>
<evidence type="ECO:0000256" key="10">
    <source>
        <dbReference type="ARBA" id="ARBA00023049"/>
    </source>
</evidence>
<comment type="similarity">
    <text evidence="3 14">Belongs to the peptidase M16 family.</text>
</comment>
<feature type="domain" description="Coenzyme PQQ synthesis protein F-like C-terminal lobe" evidence="18">
    <location>
        <begin position="746"/>
        <end position="843"/>
    </location>
</feature>
<evidence type="ECO:0000256" key="13">
    <source>
        <dbReference type="ARBA" id="ARBA00033450"/>
    </source>
</evidence>
<dbReference type="SUPFAM" id="SSF63411">
    <property type="entry name" value="LuxS/MPP-like metallohydrolase"/>
    <property type="match status" value="4"/>
</dbReference>
<evidence type="ECO:0000313" key="19">
    <source>
        <dbReference type="EMBL" id="MFM2483690.1"/>
    </source>
</evidence>
<evidence type="ECO:0000256" key="14">
    <source>
        <dbReference type="RuleBase" id="RU004447"/>
    </source>
</evidence>
<dbReference type="PROSITE" id="PS00143">
    <property type="entry name" value="INSULINASE"/>
    <property type="match status" value="1"/>
</dbReference>
<keyword evidence="10" id="KW-0482">Metalloprotease</keyword>
<evidence type="ECO:0000259" key="15">
    <source>
        <dbReference type="Pfam" id="PF00675"/>
    </source>
</evidence>
<dbReference type="EMBL" id="JBEQCT010000001">
    <property type="protein sequence ID" value="MFM2483690.1"/>
    <property type="molecule type" value="Genomic_DNA"/>
</dbReference>
<comment type="function">
    <text evidence="2">Endopeptidase that degrades small peptides of less than 7 kDa, such as glucagon and insulin.</text>
</comment>
<evidence type="ECO:0000256" key="9">
    <source>
        <dbReference type="ARBA" id="ARBA00022833"/>
    </source>
</evidence>
<evidence type="ECO:0000256" key="4">
    <source>
        <dbReference type="ARBA" id="ARBA00012449"/>
    </source>
</evidence>
<accession>A0ABW9G1V3</accession>
<keyword evidence="20" id="KW-1185">Reference proteome</keyword>
<feature type="domain" description="Peptidase M16 N-terminal" evidence="15">
    <location>
        <begin position="22"/>
        <end position="158"/>
    </location>
</feature>
<evidence type="ECO:0000256" key="5">
    <source>
        <dbReference type="ARBA" id="ARBA00017565"/>
    </source>
</evidence>
<dbReference type="InterPro" id="IPR050626">
    <property type="entry name" value="Peptidase_M16"/>
</dbReference>
<keyword evidence="9" id="KW-0862">Zinc</keyword>
<dbReference type="InterPro" id="IPR001431">
    <property type="entry name" value="Pept_M16_Zn_BS"/>
</dbReference>
<dbReference type="EC" id="3.4.24.55" evidence="4"/>
<evidence type="ECO:0000256" key="12">
    <source>
        <dbReference type="ARBA" id="ARBA00031184"/>
    </source>
</evidence>
<evidence type="ECO:0000256" key="1">
    <source>
        <dbReference type="ARBA" id="ARBA00001947"/>
    </source>
</evidence>
<sequence length="920" mass="106179">MRTSPNDSRNYQLITLDNGLRALLISDPQVQKSAASLAVNVGHFDDPQDRQGLAHFLEHMLFLGTDKYPHAGEYQQFINHHGGSNNAWTGTEYTNYFFDIDSPWFEAALDRFSQFFISPRFIPELVDKERQAVHSEYHLKIQDDVRRLYQVHKETVNPDHPFSKFSVGSLDTLADRPDASVRDDLISFYQQQYSADRMTLVLMSHHSLEELNQWLSYFTEITRRSWPVRQLPQLLREQDQGLFISIQPVKEVRQLTLSFTFQESVRQLYHNKPLEYLAHIIGYEGQGSLIAKLRQTGLIQTMAAGGGISGADFREFTLSYQLNEAGLNEIDAIIEATFDYLRLIALNGIEMWRYREKQQVLEHALHFQERLRAIDLVSHLAINLHYFAPEDVLVGDYLMTQFDRVEICHFLEQMTPQRMRVTLVAPDLKTTRCANWYHTPYHVQALSNEQLARWQAPHAHQLTLPPENPFINSPPSQLILNDITDKPQLLIDIEGFRLWHQQDGEFPLPKGHIYLSVDSAVAVQSVHHIACSRLAVELILDHLNEVTYQAEIAGMGYQFYAHQGGFTIHTAGFNARQFDLLKMILNGRLFGQYNPQRFDVIKKQLQRNWQNQRQIKPINQLFHQLTALLQPNNPTGPQLAAALASIQLEQMPEFIANLYQKVHIETLVYGSWSKLQAIEISEYIQRELAPQSRPADETPRQLVSISGMQTLVYEHPCPSHSDSALLMYFQSAQANSKQIALFTFCNHLMSSTFFYELRTKQQLGYIVGNGNLPLNRHPGLLFYIQSPHASPTQMREAIDEFIDNFPLLIHELSGQEWGDAKSGLASQILERESNMRTRARRYWVSIGNKDEDFDQRQKVVDELMSLTRAELMRFTIGLKSPHRDRMILYTTGAKQEQSCIQGDRIESIEHFHASAQRFVY</sequence>
<evidence type="ECO:0000259" key="16">
    <source>
        <dbReference type="Pfam" id="PF05193"/>
    </source>
</evidence>
<dbReference type="PANTHER" id="PTHR43690:SF18">
    <property type="entry name" value="INSULIN-DEGRADING ENZYME-RELATED"/>
    <property type="match status" value="1"/>
</dbReference>
<organism evidence="19 20">
    <name type="scientific">Celerinatantimonas yamalensis</name>
    <dbReference type="NCBI Taxonomy" id="559956"/>
    <lineage>
        <taxon>Bacteria</taxon>
        <taxon>Pseudomonadati</taxon>
        <taxon>Pseudomonadota</taxon>
        <taxon>Gammaproteobacteria</taxon>
        <taxon>Celerinatantimonadaceae</taxon>
        <taxon>Celerinatantimonas</taxon>
    </lineage>
</organism>
<evidence type="ECO:0000256" key="6">
    <source>
        <dbReference type="ARBA" id="ARBA00022670"/>
    </source>
</evidence>
<protein>
    <recommendedName>
        <fullName evidence="5">Protease 3</fullName>
        <ecNumber evidence="4">3.4.24.55</ecNumber>
    </recommendedName>
    <alternativeName>
        <fullName evidence="13">Pitrilysin</fullName>
    </alternativeName>
    <alternativeName>
        <fullName evidence="12">Protease III</fullName>
    </alternativeName>
    <alternativeName>
        <fullName evidence="11">Protease pi</fullName>
    </alternativeName>
</protein>
<gene>
    <name evidence="19" type="ORF">ABUE30_01155</name>
</gene>
<evidence type="ECO:0000256" key="2">
    <source>
        <dbReference type="ARBA" id="ARBA00002184"/>
    </source>
</evidence>
<reference evidence="19 20" key="1">
    <citation type="journal article" date="2013" name="Int. J. Syst. Evol. Microbiol.">
        <title>Celerinatantimonas yamalensis sp. nov., a cold-adapted diazotrophic bacterium from a cold permafrost brine.</title>
        <authorList>
            <person name="Shcherbakova V."/>
            <person name="Chuvilskaya N."/>
            <person name="Rivkina E."/>
            <person name="Demidov N."/>
            <person name="Uchaeva V."/>
            <person name="Suetin S."/>
            <person name="Suzina N."/>
            <person name="Gilichinsky D."/>
        </authorList>
    </citation>
    <scope>NUCLEOTIDE SEQUENCE [LARGE SCALE GENOMIC DNA]</scope>
    <source>
        <strain evidence="19 20">C7</strain>
    </source>
</reference>
<evidence type="ECO:0000256" key="3">
    <source>
        <dbReference type="ARBA" id="ARBA00007261"/>
    </source>
</evidence>
<dbReference type="Pfam" id="PF05193">
    <property type="entry name" value="Peptidase_M16_C"/>
    <property type="match status" value="1"/>
</dbReference>
<comment type="cofactor">
    <cofactor evidence="1">
        <name>Zn(2+)</name>
        <dbReference type="ChEBI" id="CHEBI:29105"/>
    </cofactor>
</comment>
<dbReference type="InterPro" id="IPR007863">
    <property type="entry name" value="Peptidase_M16_C"/>
</dbReference>
<dbReference type="InterPro" id="IPR054734">
    <property type="entry name" value="PqqF-like_C_4"/>
</dbReference>
<dbReference type="Gene3D" id="3.30.830.10">
    <property type="entry name" value="Metalloenzyme, LuxS/M16 peptidase-like"/>
    <property type="match status" value="4"/>
</dbReference>
<dbReference type="InterPro" id="IPR011765">
    <property type="entry name" value="Pept_M16_N"/>
</dbReference>
<comment type="caution">
    <text evidence="19">The sequence shown here is derived from an EMBL/GenBank/DDBJ whole genome shotgun (WGS) entry which is preliminary data.</text>
</comment>
<keyword evidence="8" id="KW-0378">Hydrolase</keyword>
<keyword evidence="7" id="KW-0479">Metal-binding</keyword>
<evidence type="ECO:0000259" key="18">
    <source>
        <dbReference type="Pfam" id="PF22456"/>
    </source>
</evidence>
<evidence type="ECO:0000256" key="8">
    <source>
        <dbReference type="ARBA" id="ARBA00022801"/>
    </source>
</evidence>
<feature type="domain" description="Peptidase M16 C-terminal" evidence="16">
    <location>
        <begin position="182"/>
        <end position="359"/>
    </location>
</feature>
<dbReference type="Pfam" id="PF16187">
    <property type="entry name" value="Peptidase_M16_M"/>
    <property type="match status" value="1"/>
</dbReference>
<evidence type="ECO:0000256" key="11">
    <source>
        <dbReference type="ARBA" id="ARBA00029597"/>
    </source>
</evidence>
<dbReference type="Proteomes" id="UP001629953">
    <property type="component" value="Unassembled WGS sequence"/>
</dbReference>
<dbReference type="Pfam" id="PF00675">
    <property type="entry name" value="Peptidase_M16"/>
    <property type="match status" value="1"/>
</dbReference>
<evidence type="ECO:0000313" key="20">
    <source>
        <dbReference type="Proteomes" id="UP001629953"/>
    </source>
</evidence>
<evidence type="ECO:0000256" key="7">
    <source>
        <dbReference type="ARBA" id="ARBA00022723"/>
    </source>
</evidence>
<keyword evidence="6" id="KW-0645">Protease</keyword>
<proteinExistence type="inferred from homology"/>